<gene>
    <name evidence="2" type="ORF">SAMN02745117_01650</name>
</gene>
<keyword evidence="3" id="KW-1185">Reference proteome</keyword>
<evidence type="ECO:0000313" key="2">
    <source>
        <dbReference type="EMBL" id="SHF28282.1"/>
    </source>
</evidence>
<dbReference type="AlphaFoldDB" id="A0A1M5AEF6"/>
<dbReference type="EMBL" id="FQUZ01000017">
    <property type="protein sequence ID" value="SHF28282.1"/>
    <property type="molecule type" value="Genomic_DNA"/>
</dbReference>
<evidence type="ECO:0000256" key="1">
    <source>
        <dbReference type="SAM" id="Phobius"/>
    </source>
</evidence>
<keyword evidence="1" id="KW-0472">Membrane</keyword>
<name>A0A1M5AEF6_9BURK</name>
<dbReference type="InterPro" id="IPR021354">
    <property type="entry name" value="DUF2975"/>
</dbReference>
<organism evidence="2 3">
    <name type="scientific">Lampropedia hyalina DSM 16112</name>
    <dbReference type="NCBI Taxonomy" id="1122156"/>
    <lineage>
        <taxon>Bacteria</taxon>
        <taxon>Pseudomonadati</taxon>
        <taxon>Pseudomonadota</taxon>
        <taxon>Betaproteobacteria</taxon>
        <taxon>Burkholderiales</taxon>
        <taxon>Comamonadaceae</taxon>
        <taxon>Lampropedia</taxon>
    </lineage>
</organism>
<dbReference type="Proteomes" id="UP000184327">
    <property type="component" value="Unassembled WGS sequence"/>
</dbReference>
<keyword evidence="1" id="KW-1133">Transmembrane helix</keyword>
<feature type="transmembrane region" description="Helical" evidence="1">
    <location>
        <begin position="71"/>
        <end position="91"/>
    </location>
</feature>
<dbReference type="STRING" id="1122156.SAMN02745117_01650"/>
<feature type="transmembrane region" description="Helical" evidence="1">
    <location>
        <begin position="156"/>
        <end position="173"/>
    </location>
</feature>
<protein>
    <submittedName>
        <fullName evidence="2">PEP-CTERM protein-sorting domain-containing protein</fullName>
    </submittedName>
</protein>
<sequence>MSSDRLPILSQGLATLTLWLMIAMLCLNAAVWLVPAWGTLPGQHGFDFSLSDRLMAMLALDPAALPPWQRLGALLLSSIPLLVISRGLLHLRALFQGYASGLYFSPQSATHMGGLGHCVALWVLCDFLCEPLLTVWLTFTQPPGERLLSVSLEPSAVVALFLAACVVVIARILRRASDLHAENQQFI</sequence>
<dbReference type="RefSeq" id="WP_073356220.1">
    <property type="nucleotide sequence ID" value="NZ_FQUZ01000017.1"/>
</dbReference>
<reference evidence="2 3" key="1">
    <citation type="submission" date="2016-11" db="EMBL/GenBank/DDBJ databases">
        <authorList>
            <person name="Jaros S."/>
            <person name="Januszkiewicz K."/>
            <person name="Wedrychowicz H."/>
        </authorList>
    </citation>
    <scope>NUCLEOTIDE SEQUENCE [LARGE SCALE GENOMIC DNA]</scope>
    <source>
        <strain evidence="2 3">DSM 16112</strain>
    </source>
</reference>
<feature type="transmembrane region" description="Helical" evidence="1">
    <location>
        <begin position="12"/>
        <end position="34"/>
    </location>
</feature>
<proteinExistence type="predicted"/>
<keyword evidence="1" id="KW-0812">Transmembrane</keyword>
<evidence type="ECO:0000313" key="3">
    <source>
        <dbReference type="Proteomes" id="UP000184327"/>
    </source>
</evidence>
<accession>A0A1M5AEF6</accession>
<feature type="transmembrane region" description="Helical" evidence="1">
    <location>
        <begin position="112"/>
        <end position="136"/>
    </location>
</feature>
<dbReference type="Pfam" id="PF11188">
    <property type="entry name" value="DUF2975"/>
    <property type="match status" value="1"/>
</dbReference>